<dbReference type="AlphaFoldDB" id="A0AAV0B400"/>
<organism evidence="3 4">
    <name type="scientific">Phakopsora pachyrhizi</name>
    <name type="common">Asian soybean rust disease fungus</name>
    <dbReference type="NCBI Taxonomy" id="170000"/>
    <lineage>
        <taxon>Eukaryota</taxon>
        <taxon>Fungi</taxon>
        <taxon>Dikarya</taxon>
        <taxon>Basidiomycota</taxon>
        <taxon>Pucciniomycotina</taxon>
        <taxon>Pucciniomycetes</taxon>
        <taxon>Pucciniales</taxon>
        <taxon>Phakopsoraceae</taxon>
        <taxon>Phakopsora</taxon>
    </lineage>
</organism>
<evidence type="ECO:0000313" key="3">
    <source>
        <dbReference type="EMBL" id="CAH7681454.1"/>
    </source>
</evidence>
<dbReference type="EMBL" id="CALTRL010003026">
    <property type="protein sequence ID" value="CAH7677391.1"/>
    <property type="molecule type" value="Genomic_DNA"/>
</dbReference>
<feature type="compositionally biased region" description="Low complexity" evidence="1">
    <location>
        <begin position="283"/>
        <end position="295"/>
    </location>
</feature>
<name>A0AAV0B400_PHAPC</name>
<keyword evidence="4" id="KW-1185">Reference proteome</keyword>
<reference evidence="3" key="1">
    <citation type="submission" date="2022-06" db="EMBL/GenBank/DDBJ databases">
        <authorList>
            <consortium name="SYNGENTA / RWTH Aachen University"/>
        </authorList>
    </citation>
    <scope>NUCLEOTIDE SEQUENCE</scope>
</reference>
<dbReference type="Proteomes" id="UP001153365">
    <property type="component" value="Unassembled WGS sequence"/>
</dbReference>
<evidence type="ECO:0000256" key="1">
    <source>
        <dbReference type="SAM" id="MobiDB-lite"/>
    </source>
</evidence>
<evidence type="ECO:0000313" key="4">
    <source>
        <dbReference type="Proteomes" id="UP001153365"/>
    </source>
</evidence>
<protein>
    <recommendedName>
        <fullName evidence="5">Spindle pole body component</fullName>
    </recommendedName>
</protein>
<gene>
    <name evidence="2" type="ORF">PPACK8108_LOCUS12541</name>
    <name evidence="3" type="ORF">PPACK8108_LOCUS14046</name>
</gene>
<dbReference type="EMBL" id="CALTRL010003571">
    <property type="protein sequence ID" value="CAH7681454.1"/>
    <property type="molecule type" value="Genomic_DNA"/>
</dbReference>
<feature type="compositionally biased region" description="Low complexity" evidence="1">
    <location>
        <begin position="263"/>
        <end position="276"/>
    </location>
</feature>
<proteinExistence type="predicted"/>
<comment type="caution">
    <text evidence="3">The sequence shown here is derived from an EMBL/GenBank/DDBJ whole genome shotgun (WGS) entry which is preliminary data.</text>
</comment>
<sequence>MSLRDDRVERMMVLHSLRSCFKQNSECGEPIQLDAPLDRDPDQASTLRVSKLDYHRIGSNLLPTLRIKIFLLLTVLGPKSFTSEPEELEVWDSTLDLSKDVLRLISLTHRAFQSFRSTQNLPVSDDSQDATILIPYDRFDIILAFHGSIINLLSNLMKAYQTYLRSIDSIPVDRKQFPIGLWQEVIFKTANCSEIIDRAVNQIAQSDYQFFVDDCRYSIGTITNLTKRYSDLLLRADAESRLTPLGPVQVIRLDHDPIDGQGNDENNNGNNNSSSIDNDENNSSDNANLNSSSNNNNTEIVDEEFPGYIFVVPDIHLTRIRNLLKVLELFILFINKVSRKDRQRLRIIYRLSVTELADLSEEFKDWGYVADTWGQILSSSPPDLIEAPRINILDSLRAVLKIFLNVRSRSCHRTNDRPRIGSDRRIEYDDPSLDVREKFGSEVEESEERAQLVAEKRWIECWFEQINLATRKLHLSLGFGPT</sequence>
<evidence type="ECO:0000313" key="2">
    <source>
        <dbReference type="EMBL" id="CAH7677391.1"/>
    </source>
</evidence>
<feature type="region of interest" description="Disordered" evidence="1">
    <location>
        <begin position="256"/>
        <end position="295"/>
    </location>
</feature>
<accession>A0AAV0B400</accession>
<evidence type="ECO:0008006" key="5">
    <source>
        <dbReference type="Google" id="ProtNLM"/>
    </source>
</evidence>